<dbReference type="EMBL" id="KN832885">
    <property type="protein sequence ID" value="KIM96187.1"/>
    <property type="molecule type" value="Genomic_DNA"/>
</dbReference>
<organism evidence="2 3">
    <name type="scientific">Oidiodendron maius (strain Zn)</name>
    <dbReference type="NCBI Taxonomy" id="913774"/>
    <lineage>
        <taxon>Eukaryota</taxon>
        <taxon>Fungi</taxon>
        <taxon>Dikarya</taxon>
        <taxon>Ascomycota</taxon>
        <taxon>Pezizomycotina</taxon>
        <taxon>Leotiomycetes</taxon>
        <taxon>Leotiomycetes incertae sedis</taxon>
        <taxon>Myxotrichaceae</taxon>
        <taxon>Oidiodendron</taxon>
    </lineage>
</organism>
<dbReference type="Proteomes" id="UP000054321">
    <property type="component" value="Unassembled WGS sequence"/>
</dbReference>
<feature type="signal peptide" evidence="1">
    <location>
        <begin position="1"/>
        <end position="20"/>
    </location>
</feature>
<evidence type="ECO:0000256" key="1">
    <source>
        <dbReference type="SAM" id="SignalP"/>
    </source>
</evidence>
<reference evidence="2 3" key="1">
    <citation type="submission" date="2014-04" db="EMBL/GenBank/DDBJ databases">
        <authorList>
            <consortium name="DOE Joint Genome Institute"/>
            <person name="Kuo A."/>
            <person name="Martino E."/>
            <person name="Perotto S."/>
            <person name="Kohler A."/>
            <person name="Nagy L.G."/>
            <person name="Floudas D."/>
            <person name="Copeland A."/>
            <person name="Barry K.W."/>
            <person name="Cichocki N."/>
            <person name="Veneault-Fourrey C."/>
            <person name="LaButti K."/>
            <person name="Lindquist E.A."/>
            <person name="Lipzen A."/>
            <person name="Lundell T."/>
            <person name="Morin E."/>
            <person name="Murat C."/>
            <person name="Sun H."/>
            <person name="Tunlid A."/>
            <person name="Henrissat B."/>
            <person name="Grigoriev I.V."/>
            <person name="Hibbett D.S."/>
            <person name="Martin F."/>
            <person name="Nordberg H.P."/>
            <person name="Cantor M.N."/>
            <person name="Hua S.X."/>
        </authorList>
    </citation>
    <scope>NUCLEOTIDE SEQUENCE [LARGE SCALE GENOMIC DNA]</scope>
    <source>
        <strain evidence="2 3">Zn</strain>
    </source>
</reference>
<dbReference type="HOGENOM" id="CLU_106830_0_0_1"/>
<feature type="chain" id="PRO_5002173485" evidence="1">
    <location>
        <begin position="21"/>
        <end position="202"/>
    </location>
</feature>
<evidence type="ECO:0000313" key="3">
    <source>
        <dbReference type="Proteomes" id="UP000054321"/>
    </source>
</evidence>
<reference evidence="3" key="2">
    <citation type="submission" date="2015-01" db="EMBL/GenBank/DDBJ databases">
        <title>Evolutionary Origins and Diversification of the Mycorrhizal Mutualists.</title>
        <authorList>
            <consortium name="DOE Joint Genome Institute"/>
            <consortium name="Mycorrhizal Genomics Consortium"/>
            <person name="Kohler A."/>
            <person name="Kuo A."/>
            <person name="Nagy L.G."/>
            <person name="Floudas D."/>
            <person name="Copeland A."/>
            <person name="Barry K.W."/>
            <person name="Cichocki N."/>
            <person name="Veneault-Fourrey C."/>
            <person name="LaButti K."/>
            <person name="Lindquist E.A."/>
            <person name="Lipzen A."/>
            <person name="Lundell T."/>
            <person name="Morin E."/>
            <person name="Murat C."/>
            <person name="Riley R."/>
            <person name="Ohm R."/>
            <person name="Sun H."/>
            <person name="Tunlid A."/>
            <person name="Henrissat B."/>
            <person name="Grigoriev I.V."/>
            <person name="Hibbett D.S."/>
            <person name="Martin F."/>
        </authorList>
    </citation>
    <scope>NUCLEOTIDE SEQUENCE [LARGE SCALE GENOMIC DNA]</scope>
    <source>
        <strain evidence="3">Zn</strain>
    </source>
</reference>
<sequence length="202" mass="19870">MRSFQASAAVAMAAFTLAAAQNSSSAGATPSVNLFINDDLNGDAAYAASIVTAFTDATVYAIRCTSGPALVGSSTCGPNAVVVTVTEGPSIYMGGISTQIDTLGVQGVATGSESCALQGTTAADCHASVYISAEGQSTSTAIESTLTGTDYHRFNVAITGGATKTASPSGSYKSGAMATADSRAIVAMAAVCALSLVGILAL</sequence>
<dbReference type="InParanoid" id="A0A0C3D2Q8"/>
<protein>
    <submittedName>
        <fullName evidence="2">Uncharacterized protein</fullName>
    </submittedName>
</protein>
<gene>
    <name evidence="2" type="ORF">OIDMADRAFT_183587</name>
</gene>
<keyword evidence="3" id="KW-1185">Reference proteome</keyword>
<dbReference type="STRING" id="913774.A0A0C3D2Q8"/>
<evidence type="ECO:0000313" key="2">
    <source>
        <dbReference type="EMBL" id="KIM96187.1"/>
    </source>
</evidence>
<proteinExistence type="predicted"/>
<accession>A0A0C3D2Q8</accession>
<dbReference type="AlphaFoldDB" id="A0A0C3D2Q8"/>
<name>A0A0C3D2Q8_OIDMZ</name>
<keyword evidence="1" id="KW-0732">Signal</keyword>
<dbReference type="OrthoDB" id="5242418at2759"/>